<evidence type="ECO:0000313" key="2">
    <source>
        <dbReference type="Proteomes" id="UP000828941"/>
    </source>
</evidence>
<reference evidence="1 2" key="1">
    <citation type="journal article" date="2022" name="DNA Res.">
        <title>Chromosomal-level genome assembly of the orchid tree Bauhinia variegata (Leguminosae; Cercidoideae) supports the allotetraploid origin hypothesis of Bauhinia.</title>
        <authorList>
            <person name="Zhong Y."/>
            <person name="Chen Y."/>
            <person name="Zheng D."/>
            <person name="Pang J."/>
            <person name="Liu Y."/>
            <person name="Luo S."/>
            <person name="Meng S."/>
            <person name="Qian L."/>
            <person name="Wei D."/>
            <person name="Dai S."/>
            <person name="Zhou R."/>
        </authorList>
    </citation>
    <scope>NUCLEOTIDE SEQUENCE [LARGE SCALE GENOMIC DNA]</scope>
    <source>
        <strain evidence="1">BV-YZ2020</strain>
    </source>
</reference>
<dbReference type="EMBL" id="CM039433">
    <property type="protein sequence ID" value="KAI4328847.1"/>
    <property type="molecule type" value="Genomic_DNA"/>
</dbReference>
<name>A0ACB9MYZ0_BAUVA</name>
<dbReference type="Proteomes" id="UP000828941">
    <property type="component" value="Chromosome 8"/>
</dbReference>
<comment type="caution">
    <text evidence="1">The sequence shown here is derived from an EMBL/GenBank/DDBJ whole genome shotgun (WGS) entry which is preliminary data.</text>
</comment>
<evidence type="ECO:0000313" key="1">
    <source>
        <dbReference type="EMBL" id="KAI4328847.1"/>
    </source>
</evidence>
<accession>A0ACB9MYZ0</accession>
<gene>
    <name evidence="1" type="ORF">L6164_021170</name>
</gene>
<keyword evidence="2" id="KW-1185">Reference proteome</keyword>
<protein>
    <submittedName>
        <fullName evidence="1">Uncharacterized protein</fullName>
    </submittedName>
</protein>
<proteinExistence type="predicted"/>
<organism evidence="1 2">
    <name type="scientific">Bauhinia variegata</name>
    <name type="common">Purple orchid tree</name>
    <name type="synonym">Phanera variegata</name>
    <dbReference type="NCBI Taxonomy" id="167791"/>
    <lineage>
        <taxon>Eukaryota</taxon>
        <taxon>Viridiplantae</taxon>
        <taxon>Streptophyta</taxon>
        <taxon>Embryophyta</taxon>
        <taxon>Tracheophyta</taxon>
        <taxon>Spermatophyta</taxon>
        <taxon>Magnoliopsida</taxon>
        <taxon>eudicotyledons</taxon>
        <taxon>Gunneridae</taxon>
        <taxon>Pentapetalae</taxon>
        <taxon>rosids</taxon>
        <taxon>fabids</taxon>
        <taxon>Fabales</taxon>
        <taxon>Fabaceae</taxon>
        <taxon>Cercidoideae</taxon>
        <taxon>Cercideae</taxon>
        <taxon>Bauhiniinae</taxon>
        <taxon>Bauhinia</taxon>
    </lineage>
</organism>
<sequence>MAALRHHPQHLDLLILTQTDRTRRVIAGSATTHRILAELKFRVGVDDFLIKPHDYVFIMPVSIVLSDEDYAGKNDAIRVRVRVMGPRAGTRGAAAEVGGEDEGGEKYKEAKGDSDGVAEADVVDIGGSGGDGGGGRGHG</sequence>